<sequence>MNMYTKRGKKIYNISQFYNTRQIVFCISHGVVIPAMVKQRDMDLYIDKIKANVNLLSKILFQCYKNNIHISESLRVEGNLHKCLHFLRNCLSSTCQGETNYNSQGNSVVPLERTDKMVWTLLLLICMK</sequence>
<comment type="caution">
    <text evidence="1">The sequence shown here is derived from an EMBL/GenBank/DDBJ whole genome shotgun (WGS) entry which is preliminary data.</text>
</comment>
<gene>
    <name evidence="1" type="ORF">K3G42_026660</name>
</gene>
<protein>
    <submittedName>
        <fullName evidence="1">Uncharacterized protein</fullName>
    </submittedName>
</protein>
<name>A0ACB8ESN7_9SAUR</name>
<organism evidence="1 2">
    <name type="scientific">Sphaerodactylus townsendi</name>
    <dbReference type="NCBI Taxonomy" id="933632"/>
    <lineage>
        <taxon>Eukaryota</taxon>
        <taxon>Metazoa</taxon>
        <taxon>Chordata</taxon>
        <taxon>Craniata</taxon>
        <taxon>Vertebrata</taxon>
        <taxon>Euteleostomi</taxon>
        <taxon>Lepidosauria</taxon>
        <taxon>Squamata</taxon>
        <taxon>Bifurcata</taxon>
        <taxon>Gekkota</taxon>
        <taxon>Sphaerodactylidae</taxon>
        <taxon>Sphaerodactylus</taxon>
    </lineage>
</organism>
<dbReference type="Proteomes" id="UP000827872">
    <property type="component" value="Linkage Group LG07"/>
</dbReference>
<keyword evidence="2" id="KW-1185">Reference proteome</keyword>
<evidence type="ECO:0000313" key="2">
    <source>
        <dbReference type="Proteomes" id="UP000827872"/>
    </source>
</evidence>
<reference evidence="1" key="1">
    <citation type="submission" date="2021-08" db="EMBL/GenBank/DDBJ databases">
        <title>The first chromosome-level gecko genome reveals the dynamic sex chromosomes of Neotropical dwarf geckos (Sphaerodactylidae: Sphaerodactylus).</title>
        <authorList>
            <person name="Pinto B.J."/>
            <person name="Keating S.E."/>
            <person name="Gamble T."/>
        </authorList>
    </citation>
    <scope>NUCLEOTIDE SEQUENCE</scope>
    <source>
        <strain evidence="1">TG3544</strain>
    </source>
</reference>
<evidence type="ECO:0000313" key="1">
    <source>
        <dbReference type="EMBL" id="KAH7995605.1"/>
    </source>
</evidence>
<proteinExistence type="predicted"/>
<dbReference type="EMBL" id="CM037620">
    <property type="protein sequence ID" value="KAH7995605.1"/>
    <property type="molecule type" value="Genomic_DNA"/>
</dbReference>
<accession>A0ACB8ESN7</accession>